<evidence type="ECO:0000256" key="6">
    <source>
        <dbReference type="SAM" id="SignalP"/>
    </source>
</evidence>
<evidence type="ECO:0000313" key="7">
    <source>
        <dbReference type="Proteomes" id="UP000813463"/>
    </source>
</evidence>
<keyword evidence="5" id="KW-0479">Metal-binding</keyword>
<protein>
    <submittedName>
        <fullName evidence="8">IAA-amino acid hydrolase ILR1-like 3</fullName>
    </submittedName>
</protein>
<reference evidence="7" key="1">
    <citation type="journal article" date="2021" name="Nat. Commun.">
        <title>Genomic analyses provide insights into spinach domestication and the genetic basis of agronomic traits.</title>
        <authorList>
            <person name="Cai X."/>
            <person name="Sun X."/>
            <person name="Xu C."/>
            <person name="Sun H."/>
            <person name="Wang X."/>
            <person name="Ge C."/>
            <person name="Zhang Z."/>
            <person name="Wang Q."/>
            <person name="Fei Z."/>
            <person name="Jiao C."/>
            <person name="Wang Q."/>
        </authorList>
    </citation>
    <scope>NUCLEOTIDE SEQUENCE [LARGE SCALE GENOMIC DNA]</scope>
    <source>
        <strain evidence="7">cv. Varoflay</strain>
    </source>
</reference>
<dbReference type="NCBIfam" id="TIGR01891">
    <property type="entry name" value="amidohydrolases"/>
    <property type="match status" value="1"/>
</dbReference>
<feature type="binding site" evidence="5">
    <location>
        <position position="208"/>
    </location>
    <ligand>
        <name>Mn(2+)</name>
        <dbReference type="ChEBI" id="CHEBI:29035"/>
        <label>2</label>
    </ligand>
</feature>
<sequence>MNVGSYNTICNWVHTVLILWVWSQSQWVKINCVSGAESEFDPSSLGPELLETARNPEFFDWMKRVRRRIHEYPELAFEEYKTSELIRSELDSLGIEYTWPVAKTGLVGSIGSGSQPWFALRADMDALPIQEMVEWENKSKVDGKMHACGHDVHVTMLLGAAKLLQQKRKVLKGTVKLIFQPAEEGRAGAYSMIQEGAIDNVQAIFGLHVLPFTPIGAIGSRPGPFLAGSGRFLATIHGKGEMRDPVVAASTTILALQQLISRETDPLESRVVTVTMIQGSQQRDVIPNIVKFGGTFRSKTSEGLSDLQRRIREVIVLQASVHRCNATVDFMEETGRHYPPTVNDEKLYDHVKGIGSMLLGESNVHISPFAMAAEDFGFYSQRIPGAFYNIGIMNKTLNSNKPLHSPYFFVDEDVLPIGAALHAAVAMSYLNDNAIAPFQSQ</sequence>
<evidence type="ECO:0000313" key="8">
    <source>
        <dbReference type="RefSeq" id="XP_021838264.1"/>
    </source>
</evidence>
<dbReference type="GeneID" id="110778013"/>
<evidence type="ECO:0000256" key="2">
    <source>
        <dbReference type="ARBA" id="ARBA00022729"/>
    </source>
</evidence>
<dbReference type="Gene3D" id="3.40.630.10">
    <property type="entry name" value="Zn peptidases"/>
    <property type="match status" value="1"/>
</dbReference>
<dbReference type="PIRSF" id="PIRSF005962">
    <property type="entry name" value="Pept_M20D_amidohydro"/>
    <property type="match status" value="1"/>
</dbReference>
<keyword evidence="4 5" id="KW-0464">Manganese</keyword>
<feature type="binding site" evidence="5">
    <location>
        <position position="184"/>
    </location>
    <ligand>
        <name>Mn(2+)</name>
        <dbReference type="ChEBI" id="CHEBI:29035"/>
        <label>2</label>
    </ligand>
</feature>
<dbReference type="Proteomes" id="UP000813463">
    <property type="component" value="Chromosome 2"/>
</dbReference>
<dbReference type="GO" id="GO:0009850">
    <property type="term" value="P:auxin metabolic process"/>
    <property type="evidence" value="ECO:0000318"/>
    <property type="project" value="GO_Central"/>
</dbReference>
<keyword evidence="3" id="KW-0378">Hydrolase</keyword>
<dbReference type="SUPFAM" id="SSF55031">
    <property type="entry name" value="Bacterial exopeptidase dimerisation domain"/>
    <property type="match status" value="1"/>
</dbReference>
<comment type="similarity">
    <text evidence="1">Belongs to the peptidase M20 family.</text>
</comment>
<evidence type="ECO:0000256" key="3">
    <source>
        <dbReference type="ARBA" id="ARBA00022801"/>
    </source>
</evidence>
<accession>A0A9R0HYL7</accession>
<dbReference type="AlphaFoldDB" id="A0A9R0HYL7"/>
<dbReference type="InterPro" id="IPR044757">
    <property type="entry name" value="ILR1-like_Hyd"/>
</dbReference>
<dbReference type="PANTHER" id="PTHR11014:SF63">
    <property type="entry name" value="METALLOPEPTIDASE, PUTATIVE (AFU_ORTHOLOGUE AFUA_6G09600)-RELATED"/>
    <property type="match status" value="1"/>
</dbReference>
<dbReference type="GO" id="GO:0046872">
    <property type="term" value="F:metal ion binding"/>
    <property type="evidence" value="ECO:0007669"/>
    <property type="project" value="UniProtKB-KW"/>
</dbReference>
<dbReference type="FunFam" id="3.30.70.360:FF:000001">
    <property type="entry name" value="N-acetyldiaminopimelate deacetylase"/>
    <property type="match status" value="1"/>
</dbReference>
<dbReference type="PANTHER" id="PTHR11014">
    <property type="entry name" value="PEPTIDASE M20 FAMILY MEMBER"/>
    <property type="match status" value="1"/>
</dbReference>
<dbReference type="RefSeq" id="XP_021838264.1">
    <property type="nucleotide sequence ID" value="XM_021982572.2"/>
</dbReference>
<dbReference type="KEGG" id="soe:110778013"/>
<evidence type="ECO:0000256" key="4">
    <source>
        <dbReference type="ARBA" id="ARBA00023211"/>
    </source>
</evidence>
<dbReference type="CDD" id="cd08017">
    <property type="entry name" value="M20_IAA_Hyd"/>
    <property type="match status" value="1"/>
</dbReference>
<keyword evidence="7" id="KW-1185">Reference proteome</keyword>
<gene>
    <name evidence="8" type="primary">LOC110778013</name>
</gene>
<feature type="binding site" evidence="5">
    <location>
        <position position="150"/>
    </location>
    <ligand>
        <name>Mn(2+)</name>
        <dbReference type="ChEBI" id="CHEBI:29035"/>
        <label>2</label>
    </ligand>
</feature>
<dbReference type="InterPro" id="IPR002933">
    <property type="entry name" value="Peptidase_M20"/>
</dbReference>
<evidence type="ECO:0000256" key="5">
    <source>
        <dbReference type="PIRSR" id="PIRSR005962-1"/>
    </source>
</evidence>
<organism evidence="7 8">
    <name type="scientific">Spinacia oleracea</name>
    <name type="common">Spinach</name>
    <dbReference type="NCBI Taxonomy" id="3562"/>
    <lineage>
        <taxon>Eukaryota</taxon>
        <taxon>Viridiplantae</taxon>
        <taxon>Streptophyta</taxon>
        <taxon>Embryophyta</taxon>
        <taxon>Tracheophyta</taxon>
        <taxon>Spermatophyta</taxon>
        <taxon>Magnoliopsida</taxon>
        <taxon>eudicotyledons</taxon>
        <taxon>Gunneridae</taxon>
        <taxon>Pentapetalae</taxon>
        <taxon>Caryophyllales</taxon>
        <taxon>Chenopodiaceae</taxon>
        <taxon>Chenopodioideae</taxon>
        <taxon>Anserineae</taxon>
        <taxon>Spinacia</taxon>
    </lineage>
</organism>
<dbReference type="InterPro" id="IPR036264">
    <property type="entry name" value="Bact_exopeptidase_dim_dom"/>
</dbReference>
<dbReference type="Pfam" id="PF01546">
    <property type="entry name" value="Peptidase_M20"/>
    <property type="match status" value="1"/>
</dbReference>
<feature type="binding site" evidence="5">
    <location>
        <position position="148"/>
    </location>
    <ligand>
        <name>Mn(2+)</name>
        <dbReference type="ChEBI" id="CHEBI:29035"/>
        <label>2</label>
    </ligand>
</feature>
<dbReference type="GO" id="GO:0005783">
    <property type="term" value="C:endoplasmic reticulum"/>
    <property type="evidence" value="ECO:0007669"/>
    <property type="project" value="TreeGrafter"/>
</dbReference>
<proteinExistence type="inferred from homology"/>
<keyword evidence="2 6" id="KW-0732">Signal</keyword>
<feature type="chain" id="PRO_5040253420" evidence="6">
    <location>
        <begin position="26"/>
        <end position="441"/>
    </location>
</feature>
<dbReference type="SUPFAM" id="SSF53187">
    <property type="entry name" value="Zn-dependent exopeptidases"/>
    <property type="match status" value="1"/>
</dbReference>
<feature type="signal peptide" evidence="6">
    <location>
        <begin position="1"/>
        <end position="25"/>
    </location>
</feature>
<evidence type="ECO:0000256" key="1">
    <source>
        <dbReference type="ARBA" id="ARBA00006153"/>
    </source>
</evidence>
<reference evidence="8" key="2">
    <citation type="submission" date="2025-08" db="UniProtKB">
        <authorList>
            <consortium name="RefSeq"/>
        </authorList>
    </citation>
    <scope>IDENTIFICATION</scope>
    <source>
        <tissue evidence="8">Leaf</tissue>
    </source>
</reference>
<dbReference type="GO" id="GO:0010179">
    <property type="term" value="F:IAA-Ala conjugate hydrolase activity"/>
    <property type="evidence" value="ECO:0000318"/>
    <property type="project" value="GO_Central"/>
</dbReference>
<dbReference type="InterPro" id="IPR017439">
    <property type="entry name" value="Amidohydrolase"/>
</dbReference>
<feature type="binding site" evidence="5">
    <location>
        <position position="404"/>
    </location>
    <ligand>
        <name>Mn(2+)</name>
        <dbReference type="ChEBI" id="CHEBI:29035"/>
        <label>2</label>
    </ligand>
</feature>
<name>A0A9R0HYL7_SPIOL</name>
<dbReference type="Gene3D" id="3.30.70.360">
    <property type="match status" value="1"/>
</dbReference>
<dbReference type="OrthoDB" id="6119954at2759"/>
<comment type="cofactor">
    <cofactor evidence="5">
        <name>Mn(2+)</name>
        <dbReference type="ChEBI" id="CHEBI:29035"/>
    </cofactor>
    <text evidence="5">The Mn(2+) ion enhances activity.</text>
</comment>